<dbReference type="AlphaFoldDB" id="A0A401ZIP2"/>
<reference evidence="3" key="1">
    <citation type="submission" date="2018-12" db="EMBL/GenBank/DDBJ databases">
        <title>Tengunoibacter tsumagoiensis gen. nov., sp. nov., Dictyobacter kobayashii sp. nov., D. alpinus sp. nov., and D. joshuensis sp. nov. and description of Dictyobacteraceae fam. nov. within the order Ktedonobacterales isolated from Tengu-no-mugimeshi.</title>
        <authorList>
            <person name="Wang C.M."/>
            <person name="Zheng Y."/>
            <person name="Sakai Y."/>
            <person name="Toyoda A."/>
            <person name="Minakuchi Y."/>
            <person name="Abe K."/>
            <person name="Yokota A."/>
            <person name="Yabe S."/>
        </authorList>
    </citation>
    <scope>NUCLEOTIDE SEQUENCE [LARGE SCALE GENOMIC DNA]</scope>
    <source>
        <strain evidence="3">S-27</strain>
    </source>
</reference>
<dbReference type="InterPro" id="IPR044122">
    <property type="entry name" value="UPF0261_N"/>
</dbReference>
<feature type="domain" description="UPF0261" evidence="1">
    <location>
        <begin position="3"/>
        <end position="176"/>
    </location>
</feature>
<evidence type="ECO:0000313" key="3">
    <source>
        <dbReference type="Proteomes" id="UP000287224"/>
    </source>
</evidence>
<dbReference type="Pfam" id="PF06792">
    <property type="entry name" value="UPF0261"/>
    <property type="match status" value="1"/>
</dbReference>
<name>A0A401ZIP2_9CHLR</name>
<gene>
    <name evidence="2" type="ORF">KDAU_40440</name>
</gene>
<keyword evidence="3" id="KW-1185">Reference proteome</keyword>
<sequence>MTTVVLLGTLDTKGPEYAYVRDCIQAAQCKVTLMDAGSKGVPQIQPDISREVVARAAHSDIAQLERADQATAIRTMARGATSLVVELFARGRLHGIMAIGGGGGSTLAACAMKALPLGVPKLLVSTLAAGDVRPFVGAMDISIMYSVADITGINSVTERILTNAAAAIASMAQAYDHFELSGRARLHPYLTHPPKDIISTSSLPS</sequence>
<dbReference type="Proteomes" id="UP000287224">
    <property type="component" value="Unassembled WGS sequence"/>
</dbReference>
<dbReference type="InterPro" id="IPR051353">
    <property type="entry name" value="Tobamovirus_resist_UPF0261"/>
</dbReference>
<comment type="caution">
    <text evidence="2">The sequence shown here is derived from an EMBL/GenBank/DDBJ whole genome shotgun (WGS) entry which is preliminary data.</text>
</comment>
<dbReference type="OrthoDB" id="9776369at2"/>
<dbReference type="RefSeq" id="WP_126597630.1">
    <property type="nucleotide sequence ID" value="NZ_BIFQ01000001.1"/>
</dbReference>
<dbReference type="EMBL" id="BIFQ01000001">
    <property type="protein sequence ID" value="GCE06715.1"/>
    <property type="molecule type" value="Genomic_DNA"/>
</dbReference>
<proteinExistence type="predicted"/>
<evidence type="ECO:0000259" key="1">
    <source>
        <dbReference type="Pfam" id="PF06792"/>
    </source>
</evidence>
<dbReference type="PANTHER" id="PTHR31862:SF1">
    <property type="entry name" value="UPF0261 DOMAIN PROTEIN (AFU_ORTHOLOGUE AFUA_1G10120)"/>
    <property type="match status" value="1"/>
</dbReference>
<dbReference type="Gene3D" id="3.40.50.12020">
    <property type="entry name" value="Uncharacterised protein family UPF0261, NN domain"/>
    <property type="match status" value="1"/>
</dbReference>
<organism evidence="2 3">
    <name type="scientific">Dictyobacter aurantiacus</name>
    <dbReference type="NCBI Taxonomy" id="1936993"/>
    <lineage>
        <taxon>Bacteria</taxon>
        <taxon>Bacillati</taxon>
        <taxon>Chloroflexota</taxon>
        <taxon>Ktedonobacteria</taxon>
        <taxon>Ktedonobacterales</taxon>
        <taxon>Dictyobacteraceae</taxon>
        <taxon>Dictyobacter</taxon>
    </lineage>
</organism>
<dbReference type="PANTHER" id="PTHR31862">
    <property type="entry name" value="UPF0261 DOMAIN PROTEIN (AFU_ORTHOLOGUE AFUA_1G10120)"/>
    <property type="match status" value="1"/>
</dbReference>
<evidence type="ECO:0000313" key="2">
    <source>
        <dbReference type="EMBL" id="GCE06715.1"/>
    </source>
</evidence>
<protein>
    <recommendedName>
        <fullName evidence="1">UPF0261 domain-containing protein</fullName>
    </recommendedName>
</protein>
<accession>A0A401ZIP2</accession>